<keyword evidence="1" id="KW-1133">Transmembrane helix</keyword>
<keyword evidence="1" id="KW-0812">Transmembrane</keyword>
<sequence length="114" mass="12674">MNVVAICFFFLAMVAFLVQIYVAIRHLDKIEGLLSKSDFVLGNRKLYLHAGLLGKVMRICTISTLLTTPYLFVRKGLADKAQLQNFPAPMKRLLIAAWCTMCISSAAFLALGSF</sequence>
<dbReference type="Proteomes" id="UP000464480">
    <property type="component" value="Chromosome"/>
</dbReference>
<organism evidence="2 3">
    <name type="scientific">Pseudomonas putida</name>
    <name type="common">Arthrobacter siderocapsulatus</name>
    <dbReference type="NCBI Taxonomy" id="303"/>
    <lineage>
        <taxon>Bacteria</taxon>
        <taxon>Pseudomonadati</taxon>
        <taxon>Pseudomonadota</taxon>
        <taxon>Gammaproteobacteria</taxon>
        <taxon>Pseudomonadales</taxon>
        <taxon>Pseudomonadaceae</taxon>
        <taxon>Pseudomonas</taxon>
    </lineage>
</organism>
<evidence type="ECO:0000313" key="3">
    <source>
        <dbReference type="Proteomes" id="UP000464480"/>
    </source>
</evidence>
<reference evidence="2 3" key="1">
    <citation type="submission" date="2020-02" db="EMBL/GenBank/DDBJ databases">
        <title>Pseudomonas Putida W5 Complete Genome Assembly.</title>
        <authorList>
            <person name="Yuan Z.-C."/>
            <person name="Shaw G.A."/>
            <person name="Cusano A.D."/>
            <person name="Caddey B.J."/>
            <person name="Weselowski B.J."/>
        </authorList>
    </citation>
    <scope>NUCLEOTIDE SEQUENCE [LARGE SCALE GENOMIC DNA]</scope>
    <source>
        <strain evidence="2 3">W5</strain>
    </source>
</reference>
<dbReference type="EMBL" id="CP026115">
    <property type="protein sequence ID" value="QHG67633.1"/>
    <property type="molecule type" value="Genomic_DNA"/>
</dbReference>
<dbReference type="AlphaFoldDB" id="A0A6I6XPK3"/>
<gene>
    <name evidence="2" type="ORF">C2H86_25785</name>
</gene>
<evidence type="ECO:0000313" key="2">
    <source>
        <dbReference type="EMBL" id="QHG67633.1"/>
    </source>
</evidence>
<feature type="transmembrane region" description="Helical" evidence="1">
    <location>
        <begin position="46"/>
        <end position="72"/>
    </location>
</feature>
<accession>A0A6I6XPK3</accession>
<evidence type="ECO:0000256" key="1">
    <source>
        <dbReference type="SAM" id="Phobius"/>
    </source>
</evidence>
<protein>
    <submittedName>
        <fullName evidence="2">Uncharacterized protein</fullName>
    </submittedName>
</protein>
<keyword evidence="1" id="KW-0472">Membrane</keyword>
<feature type="transmembrane region" description="Helical" evidence="1">
    <location>
        <begin position="93"/>
        <end position="111"/>
    </location>
</feature>
<name>A0A6I6XPK3_PSEPU</name>
<proteinExistence type="predicted"/>